<organism evidence="3 4">
    <name type="scientific">Aplosporella prunicola CBS 121167</name>
    <dbReference type="NCBI Taxonomy" id="1176127"/>
    <lineage>
        <taxon>Eukaryota</taxon>
        <taxon>Fungi</taxon>
        <taxon>Dikarya</taxon>
        <taxon>Ascomycota</taxon>
        <taxon>Pezizomycotina</taxon>
        <taxon>Dothideomycetes</taxon>
        <taxon>Dothideomycetes incertae sedis</taxon>
        <taxon>Botryosphaeriales</taxon>
        <taxon>Aplosporellaceae</taxon>
        <taxon>Aplosporella</taxon>
    </lineage>
</organism>
<feature type="compositionally biased region" description="Polar residues" evidence="2">
    <location>
        <begin position="55"/>
        <end position="71"/>
    </location>
</feature>
<accession>A0A6A6AWY5</accession>
<evidence type="ECO:0000256" key="2">
    <source>
        <dbReference type="SAM" id="MobiDB-lite"/>
    </source>
</evidence>
<name>A0A6A6AWY5_9PEZI</name>
<evidence type="ECO:0000313" key="4">
    <source>
        <dbReference type="Proteomes" id="UP000799438"/>
    </source>
</evidence>
<dbReference type="AlphaFoldDB" id="A0A6A6AWY5"/>
<dbReference type="GeneID" id="54300248"/>
<dbReference type="Proteomes" id="UP000799438">
    <property type="component" value="Unassembled WGS sequence"/>
</dbReference>
<feature type="region of interest" description="Disordered" evidence="2">
    <location>
        <begin position="1"/>
        <end position="82"/>
    </location>
</feature>
<evidence type="ECO:0000313" key="3">
    <source>
        <dbReference type="EMBL" id="KAF2135297.1"/>
    </source>
</evidence>
<protein>
    <submittedName>
        <fullName evidence="3">Uncharacterized protein</fullName>
    </submittedName>
</protein>
<keyword evidence="1" id="KW-0175">Coiled coil</keyword>
<feature type="coiled-coil region" evidence="1">
    <location>
        <begin position="91"/>
        <end position="156"/>
    </location>
</feature>
<proteinExistence type="predicted"/>
<keyword evidence="4" id="KW-1185">Reference proteome</keyword>
<dbReference type="RefSeq" id="XP_033391016.1">
    <property type="nucleotide sequence ID" value="XM_033542751.1"/>
</dbReference>
<dbReference type="EMBL" id="ML995605">
    <property type="protein sequence ID" value="KAF2135297.1"/>
    <property type="molecule type" value="Genomic_DNA"/>
</dbReference>
<evidence type="ECO:0000256" key="1">
    <source>
        <dbReference type="SAM" id="Coils"/>
    </source>
</evidence>
<sequence length="156" mass="18192">MPPKRNLELDTNTSSNKDDTLLTKRRPTQYYSTSQYLLRKKNMEALMKSPERHQTSQSTASPRARSLSTSKPQKREDVTPTEAIDVINNAITDEKNRAVVEQAEVKRLEDQVQFLLRKVERKDKERQEETHARHGLEQKLAERDALLQELKDILHD</sequence>
<gene>
    <name evidence="3" type="ORF">K452DRAFT_303643</name>
</gene>
<reference evidence="3" key="1">
    <citation type="journal article" date="2020" name="Stud. Mycol.">
        <title>101 Dothideomycetes genomes: a test case for predicting lifestyles and emergence of pathogens.</title>
        <authorList>
            <person name="Haridas S."/>
            <person name="Albert R."/>
            <person name="Binder M."/>
            <person name="Bloem J."/>
            <person name="Labutti K."/>
            <person name="Salamov A."/>
            <person name="Andreopoulos B."/>
            <person name="Baker S."/>
            <person name="Barry K."/>
            <person name="Bills G."/>
            <person name="Bluhm B."/>
            <person name="Cannon C."/>
            <person name="Castanera R."/>
            <person name="Culley D."/>
            <person name="Daum C."/>
            <person name="Ezra D."/>
            <person name="Gonzalez J."/>
            <person name="Henrissat B."/>
            <person name="Kuo A."/>
            <person name="Liang C."/>
            <person name="Lipzen A."/>
            <person name="Lutzoni F."/>
            <person name="Magnuson J."/>
            <person name="Mondo S."/>
            <person name="Nolan M."/>
            <person name="Ohm R."/>
            <person name="Pangilinan J."/>
            <person name="Park H.-J."/>
            <person name="Ramirez L."/>
            <person name="Alfaro M."/>
            <person name="Sun H."/>
            <person name="Tritt A."/>
            <person name="Yoshinaga Y."/>
            <person name="Zwiers L.-H."/>
            <person name="Turgeon B."/>
            <person name="Goodwin S."/>
            <person name="Spatafora J."/>
            <person name="Crous P."/>
            <person name="Grigoriev I."/>
        </authorList>
    </citation>
    <scope>NUCLEOTIDE SEQUENCE</scope>
    <source>
        <strain evidence="3">CBS 121167</strain>
    </source>
</reference>